<organism evidence="3 4">
    <name type="scientific">Rhizoctonia solani</name>
    <dbReference type="NCBI Taxonomy" id="456999"/>
    <lineage>
        <taxon>Eukaryota</taxon>
        <taxon>Fungi</taxon>
        <taxon>Dikarya</taxon>
        <taxon>Basidiomycota</taxon>
        <taxon>Agaricomycotina</taxon>
        <taxon>Agaricomycetes</taxon>
        <taxon>Cantharellales</taxon>
        <taxon>Ceratobasidiaceae</taxon>
        <taxon>Rhizoctonia</taxon>
    </lineage>
</organism>
<dbReference type="PROSITE" id="PS50005">
    <property type="entry name" value="TPR"/>
    <property type="match status" value="1"/>
</dbReference>
<feature type="compositionally biased region" description="Basic and acidic residues" evidence="2">
    <location>
        <begin position="16"/>
        <end position="29"/>
    </location>
</feature>
<keyword evidence="4" id="KW-1185">Reference proteome</keyword>
<dbReference type="Gene3D" id="1.25.40.10">
    <property type="entry name" value="Tetratricopeptide repeat domain"/>
    <property type="match status" value="2"/>
</dbReference>
<dbReference type="InterPro" id="IPR011990">
    <property type="entry name" value="TPR-like_helical_dom_sf"/>
</dbReference>
<dbReference type="SUPFAM" id="SSF48452">
    <property type="entry name" value="TPR-like"/>
    <property type="match status" value="1"/>
</dbReference>
<evidence type="ECO:0000256" key="1">
    <source>
        <dbReference type="PROSITE-ProRule" id="PRU00339"/>
    </source>
</evidence>
<proteinExistence type="predicted"/>
<accession>A0A0K6FT96</accession>
<dbReference type="EMBL" id="CYGV01000805">
    <property type="protein sequence ID" value="CUA69475.1"/>
    <property type="molecule type" value="Genomic_DNA"/>
</dbReference>
<dbReference type="Proteomes" id="UP000044841">
    <property type="component" value="Unassembled WGS sequence"/>
</dbReference>
<evidence type="ECO:0000256" key="2">
    <source>
        <dbReference type="SAM" id="MobiDB-lite"/>
    </source>
</evidence>
<dbReference type="SMART" id="SM00028">
    <property type="entry name" value="TPR"/>
    <property type="match status" value="3"/>
</dbReference>
<evidence type="ECO:0000313" key="4">
    <source>
        <dbReference type="Proteomes" id="UP000044841"/>
    </source>
</evidence>
<gene>
    <name evidence="3" type="ORF">RSOLAG22IIIB_14028</name>
</gene>
<name>A0A0K6FT96_9AGAM</name>
<dbReference type="PANTHER" id="PTHR10098">
    <property type="entry name" value="RAPSYN-RELATED"/>
    <property type="match status" value="1"/>
</dbReference>
<reference evidence="3 4" key="1">
    <citation type="submission" date="2015-07" db="EMBL/GenBank/DDBJ databases">
        <authorList>
            <person name="Noorani M."/>
        </authorList>
    </citation>
    <scope>NUCLEOTIDE SEQUENCE [LARGE SCALE GENOMIC DNA]</scope>
    <source>
        <strain evidence="3">BBA 69670</strain>
    </source>
</reference>
<protein>
    <recommendedName>
        <fullName evidence="5">Tetratricopeptide repeat protein</fullName>
    </recommendedName>
</protein>
<keyword evidence="1" id="KW-0802">TPR repeat</keyword>
<sequence length="271" mass="31034">MGTPGNNSLGSLPTMDNRRESINPGRHPEGPTPSVRSNPDWNPALKNGLSAYSAGQYHDAYILFQVALDYSRETGNRRQEAECMSHLGTLHRYNKDYPNARSHFSEARSIYQTLGEGYLEEQLQCDRQLVQVDERTGDYRTALHAYESIRATAREKGFRKQEAWCAYALGRLYNVINLYDRALEHLNEAIEVAQNLQNLEIQAFAAEESGRSEELRKNKAQARVYYKRALRLFHDIGGGRQTANEDRVRAKLERVQSSKKLIFCLPMCIFK</sequence>
<dbReference type="AlphaFoldDB" id="A0A0K6FT96"/>
<evidence type="ECO:0008006" key="5">
    <source>
        <dbReference type="Google" id="ProtNLM"/>
    </source>
</evidence>
<dbReference type="InterPro" id="IPR019734">
    <property type="entry name" value="TPR_rpt"/>
</dbReference>
<dbReference type="PANTHER" id="PTHR10098:SF106">
    <property type="entry name" value="TETRATRICOPEPTIDE REPEAT PROTEIN 28-LIKE PROTEIN"/>
    <property type="match status" value="1"/>
</dbReference>
<feature type="region of interest" description="Disordered" evidence="2">
    <location>
        <begin position="1"/>
        <end position="41"/>
    </location>
</feature>
<feature type="repeat" description="TPR" evidence="1">
    <location>
        <begin position="163"/>
        <end position="196"/>
    </location>
</feature>
<feature type="compositionally biased region" description="Polar residues" evidence="2">
    <location>
        <begin position="1"/>
        <end position="11"/>
    </location>
</feature>
<dbReference type="Pfam" id="PF13424">
    <property type="entry name" value="TPR_12"/>
    <property type="match status" value="2"/>
</dbReference>
<evidence type="ECO:0000313" key="3">
    <source>
        <dbReference type="EMBL" id="CUA69475.1"/>
    </source>
</evidence>